<dbReference type="Pfam" id="PF14322">
    <property type="entry name" value="SusD-like_3"/>
    <property type="match status" value="1"/>
</dbReference>
<comment type="subcellular location">
    <subcellularLocation>
        <location evidence="1">Cell outer membrane</location>
    </subcellularLocation>
</comment>
<dbReference type="GO" id="GO:0009279">
    <property type="term" value="C:cell outer membrane"/>
    <property type="evidence" value="ECO:0007669"/>
    <property type="project" value="UniProtKB-SubCell"/>
</dbReference>
<dbReference type="Pfam" id="PF07980">
    <property type="entry name" value="SusD_RagB"/>
    <property type="match status" value="1"/>
</dbReference>
<dbReference type="SUPFAM" id="SSF48452">
    <property type="entry name" value="TPR-like"/>
    <property type="match status" value="1"/>
</dbReference>
<reference evidence="8" key="1">
    <citation type="submission" date="2022-10" db="EMBL/GenBank/DDBJ databases">
        <title>Human gut microbiome strain richness.</title>
        <authorList>
            <person name="Chen-Liaw A."/>
        </authorList>
    </citation>
    <scope>NUCLEOTIDE SEQUENCE</scope>
    <source>
        <strain evidence="8">RTP21484st1_H8_RTP21484_190118</strain>
    </source>
</reference>
<evidence type="ECO:0000256" key="5">
    <source>
        <dbReference type="ARBA" id="ARBA00023237"/>
    </source>
</evidence>
<protein>
    <submittedName>
        <fullName evidence="8">RagB/SusD family nutrient uptake outer membrane protein</fullName>
    </submittedName>
</protein>
<dbReference type="InterPro" id="IPR033985">
    <property type="entry name" value="SusD-like_N"/>
</dbReference>
<comment type="similarity">
    <text evidence="2">Belongs to the SusD family.</text>
</comment>
<dbReference type="EMBL" id="JAQQPO010000037">
    <property type="protein sequence ID" value="MDC7961077.1"/>
    <property type="molecule type" value="Genomic_DNA"/>
</dbReference>
<evidence type="ECO:0000313" key="8">
    <source>
        <dbReference type="EMBL" id="MDC7961077.1"/>
    </source>
</evidence>
<keyword evidence="3" id="KW-0732">Signal</keyword>
<dbReference type="InterPro" id="IPR012944">
    <property type="entry name" value="SusD_RagB_dom"/>
</dbReference>
<accession>A0AAW6IRF1</accession>
<evidence type="ECO:0000256" key="1">
    <source>
        <dbReference type="ARBA" id="ARBA00004442"/>
    </source>
</evidence>
<organism evidence="8 9">
    <name type="scientific">Bacteroides ovatus</name>
    <dbReference type="NCBI Taxonomy" id="28116"/>
    <lineage>
        <taxon>Bacteria</taxon>
        <taxon>Pseudomonadati</taxon>
        <taxon>Bacteroidota</taxon>
        <taxon>Bacteroidia</taxon>
        <taxon>Bacteroidales</taxon>
        <taxon>Bacteroidaceae</taxon>
        <taxon>Bacteroides</taxon>
    </lineage>
</organism>
<name>A0AAW6IRF1_BACOV</name>
<sequence length="621" mass="70740">MKKNMKNLKNIFTVALIATCMSGCTGFLDIEPETTLTGKNFYKSPDDIRSALYSTYSSLRDNGLYSASIYLFGDVRSDVAFPNQTNYYANTFRHEIEKFTISANNSGNQNYWAHHYKGIIRANTVIEKGKELFGNDETVQKYIAEAEVLRALFYFNLVRAYGGVPIIMDIPQEYTDSRGHLRASAEEVYIRILTDLTSAIESNNLYRSTNSGEKTPTGRVDKYVAEALLGKVLLSMPNDITEAAYPDVETWKDISINPNITVFYPKTTTTQYEAAKYYLEDVINNGGYELYPNFSELFKSTNKHSCESIWEVEYKTGQVEGLGSPFYTLFSPASYAPRNKANSNGYIPSPISNQGNGACSPTGYFMDMAKKWDSMYPDYQYEVRKFDDIIYTDTRISNGNIKLDTDGISYLPVNENKDYPQDVAYPYDPYTGTSFRASVKGFNADNQWMCGKYMSSSEYKVNDSDDNWYILRFADILLLLAEAEAHISDGILSQSVLNKTINLVRERAGIVPYLASGDPNKEWVLDTPEKVYQAIYDERTLELAFEGHRWFDLVRSGKAVEVMNQHFTNFYNAYTSNSSPNVNNYYMKSEKFEIDQYCTLFPIPSQEIRSNPKLTQNYGAR</sequence>
<proteinExistence type="inferred from homology"/>
<dbReference type="InterPro" id="IPR011990">
    <property type="entry name" value="TPR-like_helical_dom_sf"/>
</dbReference>
<dbReference type="Gene3D" id="1.25.40.390">
    <property type="match status" value="1"/>
</dbReference>
<dbReference type="Proteomes" id="UP001215078">
    <property type="component" value="Unassembled WGS sequence"/>
</dbReference>
<comment type="caution">
    <text evidence="8">The sequence shown here is derived from an EMBL/GenBank/DDBJ whole genome shotgun (WGS) entry which is preliminary data.</text>
</comment>
<evidence type="ECO:0000256" key="2">
    <source>
        <dbReference type="ARBA" id="ARBA00006275"/>
    </source>
</evidence>
<keyword evidence="4" id="KW-0472">Membrane</keyword>
<evidence type="ECO:0000259" key="6">
    <source>
        <dbReference type="Pfam" id="PF07980"/>
    </source>
</evidence>
<dbReference type="RefSeq" id="WP_229036799.1">
    <property type="nucleotide sequence ID" value="NZ_BAABYV010000001.1"/>
</dbReference>
<evidence type="ECO:0000256" key="3">
    <source>
        <dbReference type="ARBA" id="ARBA00022729"/>
    </source>
</evidence>
<evidence type="ECO:0000259" key="7">
    <source>
        <dbReference type="Pfam" id="PF14322"/>
    </source>
</evidence>
<feature type="domain" description="SusD-like N-terminal" evidence="7">
    <location>
        <begin position="27"/>
        <end position="232"/>
    </location>
</feature>
<evidence type="ECO:0000313" key="9">
    <source>
        <dbReference type="Proteomes" id="UP001215078"/>
    </source>
</evidence>
<keyword evidence="5" id="KW-0998">Cell outer membrane</keyword>
<feature type="domain" description="RagB/SusD" evidence="6">
    <location>
        <begin position="306"/>
        <end position="619"/>
    </location>
</feature>
<gene>
    <name evidence="8" type="ORF">PQ628_23035</name>
</gene>
<evidence type="ECO:0000256" key="4">
    <source>
        <dbReference type="ARBA" id="ARBA00023136"/>
    </source>
</evidence>
<dbReference type="AlphaFoldDB" id="A0AAW6IRF1"/>